<dbReference type="Gene3D" id="3.40.50.850">
    <property type="entry name" value="Isochorismatase-like"/>
    <property type="match status" value="1"/>
</dbReference>
<dbReference type="OrthoDB" id="1157330at2"/>
<dbReference type="SUPFAM" id="SSF52499">
    <property type="entry name" value="Isochorismatase-like hydrolases"/>
    <property type="match status" value="1"/>
</dbReference>
<evidence type="ECO:0000259" key="2">
    <source>
        <dbReference type="Pfam" id="PF00857"/>
    </source>
</evidence>
<dbReference type="EMBL" id="RQXW01000003">
    <property type="protein sequence ID" value="RTE66762.1"/>
    <property type="molecule type" value="Genomic_DNA"/>
</dbReference>
<dbReference type="PANTHER" id="PTHR43540">
    <property type="entry name" value="PEROXYUREIDOACRYLATE/UREIDOACRYLATE AMIDOHYDROLASE-RELATED"/>
    <property type="match status" value="1"/>
</dbReference>
<dbReference type="CDD" id="cd01014">
    <property type="entry name" value="nicotinamidase_related"/>
    <property type="match status" value="1"/>
</dbReference>
<sequence length="187" mass="20236">MSQLSNTALLLIDFQNDYFPGGKWELHNIDATVANGAALLTAFRQEGLPVIHVYHEFEKEDAPFFLPNSDGAKIYPAVTPIEGETVILKHSANAFKNTTLQESFDALGVENLIVAGAMSNICIDAGVRAAADLGYNVTVAHDACTTRDQVFNGVTVPAQQTHAAFMTSLSFAYARLENTKTLLTEIS</sequence>
<dbReference type="InterPro" id="IPR036380">
    <property type="entry name" value="Isochorismatase-like_sf"/>
</dbReference>
<dbReference type="RefSeq" id="WP_126157346.1">
    <property type="nucleotide sequence ID" value="NZ_RQXW01000003.1"/>
</dbReference>
<protein>
    <submittedName>
        <fullName evidence="3">Cysteine hydrolase</fullName>
    </submittedName>
</protein>
<dbReference type="PANTHER" id="PTHR43540:SF1">
    <property type="entry name" value="ISOCHORISMATASE HYDROLASE"/>
    <property type="match status" value="1"/>
</dbReference>
<dbReference type="Pfam" id="PF00857">
    <property type="entry name" value="Isochorismatase"/>
    <property type="match status" value="1"/>
</dbReference>
<gene>
    <name evidence="3" type="ORF">EH243_03915</name>
</gene>
<keyword evidence="4" id="KW-1185">Reference proteome</keyword>
<accession>A0A430KTC1</accession>
<dbReference type="InterPro" id="IPR050272">
    <property type="entry name" value="Isochorismatase-like_hydrls"/>
</dbReference>
<evidence type="ECO:0000313" key="4">
    <source>
        <dbReference type="Proteomes" id="UP000283087"/>
    </source>
</evidence>
<proteinExistence type="predicted"/>
<organism evidence="3 4">
    <name type="scientific">Amphritea opalescens</name>
    <dbReference type="NCBI Taxonomy" id="2490544"/>
    <lineage>
        <taxon>Bacteria</taxon>
        <taxon>Pseudomonadati</taxon>
        <taxon>Pseudomonadota</taxon>
        <taxon>Gammaproteobacteria</taxon>
        <taxon>Oceanospirillales</taxon>
        <taxon>Oceanospirillaceae</taxon>
        <taxon>Amphritea</taxon>
    </lineage>
</organism>
<dbReference type="AlphaFoldDB" id="A0A430KTC1"/>
<reference evidence="3 4" key="1">
    <citation type="submission" date="2018-11" db="EMBL/GenBank/DDBJ databases">
        <title>The draft genome sequence of Amphritea opalescens ANRC-JH13T.</title>
        <authorList>
            <person name="Fang Z."/>
            <person name="Zhang Y."/>
            <person name="Han X."/>
        </authorList>
    </citation>
    <scope>NUCLEOTIDE SEQUENCE [LARGE SCALE GENOMIC DNA]</scope>
    <source>
        <strain evidence="3 4">ANRC-JH13</strain>
    </source>
</reference>
<name>A0A430KTC1_9GAMM</name>
<dbReference type="InterPro" id="IPR000868">
    <property type="entry name" value="Isochorismatase-like_dom"/>
</dbReference>
<keyword evidence="1 3" id="KW-0378">Hydrolase</keyword>
<feature type="domain" description="Isochorismatase-like" evidence="2">
    <location>
        <begin position="7"/>
        <end position="149"/>
    </location>
</feature>
<comment type="caution">
    <text evidence="3">The sequence shown here is derived from an EMBL/GenBank/DDBJ whole genome shotgun (WGS) entry which is preliminary data.</text>
</comment>
<dbReference type="GO" id="GO:0016787">
    <property type="term" value="F:hydrolase activity"/>
    <property type="evidence" value="ECO:0007669"/>
    <property type="project" value="UniProtKB-KW"/>
</dbReference>
<dbReference type="Proteomes" id="UP000283087">
    <property type="component" value="Unassembled WGS sequence"/>
</dbReference>
<evidence type="ECO:0000256" key="1">
    <source>
        <dbReference type="ARBA" id="ARBA00022801"/>
    </source>
</evidence>
<evidence type="ECO:0000313" key="3">
    <source>
        <dbReference type="EMBL" id="RTE66762.1"/>
    </source>
</evidence>